<dbReference type="SUPFAM" id="SSF89796">
    <property type="entry name" value="CoA-transferase family III (CaiB/BaiF)"/>
    <property type="match status" value="2"/>
</dbReference>
<dbReference type="PANTHER" id="PTHR48207">
    <property type="entry name" value="SUCCINATE--HYDROXYMETHYLGLUTARATE COA-TRANSFERASE"/>
    <property type="match status" value="1"/>
</dbReference>
<sequence>MLSPYRVLDLTDERGQLAGATLADLGAEVILVEPPDGSRARQLPPFVTGREGDPEASLWFWSYNRGKRSISLDLDDPIDHGNFLELVAGADIVLESDRPGAMAERGLGYDVLSAVNPGIVMTSISPFGGSGPKADWVATDLTVAAAAMVSKMTGDEDRAPLRVPLPQAFLHASAEAAGATLIALHERNRSGRGQHVDVSAQQSFMQATQSMVLCHLYNSPETTRMSGGAAVGPFRIRLRSPAADGFVSATILFGEAIAPFSARLFDWIHEAGMCDDSDLEIDWVNFVEGVTTGRIGLGEYDRIQDVAAEFSATKTKAELLATALERRLLVVPICNVQEVSELDQYAERDFWRQIECPNVGNVQFPGPMAKFSATPLDVSLPPPTVGQHNAEIEPRVVTNVAVASEAPVAPLSDVKILDLMWVMAGPAATRVFADWGATVVRVESSHKIEGARTFQPLLNDEGGAENSGLFQNLNAGKLGLTVAMDNPQARDLILDLVRWADVVCESFSPKAMAGWNLTYEDLRAVKPDIIMTSSCLFGQDGPMSELAGFGTMGASMSGFYEMTGWPDRDPAGVMGAYTDYVSPRYLEIAILAALDHRRRTGEGQYIDLSQAESSMNFLTPHLLDWTVNGQLAPKIGNADPSMAPHGVHSCSGDDEWVAVACENDEQWRSLCDLLDFSADWRGADVAHRQILEEEIEAAIGAWTSTLGGSEVHSRLQAIGVPAHVVQDSIVIAEDPQLRHRNHFREASHDEHGSMWVEGTRFCMSRSADTVSSAAPTLGQHTFEVLEQVLGYDADHIAELAVAGVLE</sequence>
<dbReference type="Gene3D" id="3.30.1540.10">
    <property type="entry name" value="formyl-coa transferase, domain 3"/>
    <property type="match status" value="2"/>
</dbReference>
<evidence type="ECO:0008006" key="3">
    <source>
        <dbReference type="Google" id="ProtNLM"/>
    </source>
</evidence>
<keyword evidence="1" id="KW-0808">Transferase</keyword>
<dbReference type="PANTHER" id="PTHR48207:SF3">
    <property type="entry name" value="SUCCINATE--HYDROXYMETHYLGLUTARATE COA-TRANSFERASE"/>
    <property type="match status" value="1"/>
</dbReference>
<proteinExistence type="predicted"/>
<dbReference type="InterPro" id="IPR023606">
    <property type="entry name" value="CoA-Trfase_III_dom_1_sf"/>
</dbReference>
<dbReference type="GO" id="GO:0008410">
    <property type="term" value="F:CoA-transferase activity"/>
    <property type="evidence" value="ECO:0007669"/>
    <property type="project" value="TreeGrafter"/>
</dbReference>
<evidence type="ECO:0000313" key="2">
    <source>
        <dbReference type="EMBL" id="SUZ68482.1"/>
    </source>
</evidence>
<protein>
    <recommendedName>
        <fullName evidence="3">CoA transferase</fullName>
    </recommendedName>
</protein>
<dbReference type="Gene3D" id="3.40.50.10540">
    <property type="entry name" value="Crotonobetainyl-coa:carnitine coa-transferase, domain 1"/>
    <property type="match status" value="2"/>
</dbReference>
<name>A0A381PN91_9ZZZZ</name>
<dbReference type="Pfam" id="PF02515">
    <property type="entry name" value="CoA_transf_3"/>
    <property type="match status" value="2"/>
</dbReference>
<dbReference type="EMBL" id="UINC01001039">
    <property type="protein sequence ID" value="SUZ68482.1"/>
    <property type="molecule type" value="Genomic_DNA"/>
</dbReference>
<reference evidence="2" key="1">
    <citation type="submission" date="2018-05" db="EMBL/GenBank/DDBJ databases">
        <authorList>
            <person name="Lanie J.A."/>
            <person name="Ng W.-L."/>
            <person name="Kazmierczak K.M."/>
            <person name="Andrzejewski T.M."/>
            <person name="Davidsen T.M."/>
            <person name="Wayne K.J."/>
            <person name="Tettelin H."/>
            <person name="Glass J.I."/>
            <person name="Rusch D."/>
            <person name="Podicherti R."/>
            <person name="Tsui H.-C.T."/>
            <person name="Winkler M.E."/>
        </authorList>
    </citation>
    <scope>NUCLEOTIDE SEQUENCE</scope>
</reference>
<evidence type="ECO:0000256" key="1">
    <source>
        <dbReference type="ARBA" id="ARBA00022679"/>
    </source>
</evidence>
<organism evidence="2">
    <name type="scientific">marine metagenome</name>
    <dbReference type="NCBI Taxonomy" id="408172"/>
    <lineage>
        <taxon>unclassified sequences</taxon>
        <taxon>metagenomes</taxon>
        <taxon>ecological metagenomes</taxon>
    </lineage>
</organism>
<gene>
    <name evidence="2" type="ORF">METZ01_LOCUS21336</name>
</gene>
<dbReference type="InterPro" id="IPR044855">
    <property type="entry name" value="CoA-Trfase_III_dom3_sf"/>
</dbReference>
<dbReference type="InterPro" id="IPR003673">
    <property type="entry name" value="CoA-Trfase_fam_III"/>
</dbReference>
<accession>A0A381PN91</accession>
<dbReference type="AlphaFoldDB" id="A0A381PN91"/>
<dbReference type="InterPro" id="IPR050483">
    <property type="entry name" value="CoA-transferase_III_domain"/>
</dbReference>